<proteinExistence type="predicted"/>
<evidence type="ECO:0000256" key="1">
    <source>
        <dbReference type="SAM" id="MobiDB-lite"/>
    </source>
</evidence>
<accession>A0ABP9NRG7</accession>
<organism evidence="2 3">
    <name type="scientific">Pseudonocardia adelaidensis</name>
    <dbReference type="NCBI Taxonomy" id="648754"/>
    <lineage>
        <taxon>Bacteria</taxon>
        <taxon>Bacillati</taxon>
        <taxon>Actinomycetota</taxon>
        <taxon>Actinomycetes</taxon>
        <taxon>Pseudonocardiales</taxon>
        <taxon>Pseudonocardiaceae</taxon>
        <taxon>Pseudonocardia</taxon>
    </lineage>
</organism>
<name>A0ABP9NRG7_9PSEU</name>
<evidence type="ECO:0000313" key="2">
    <source>
        <dbReference type="EMBL" id="GAA5123829.1"/>
    </source>
</evidence>
<gene>
    <name evidence="2" type="ORF">GCM10023320_36100</name>
</gene>
<sequence>MSELLTDVDWWAATRYPNIDDDWGPAAGRHAYNEDAALTPIFHALTRGGWRSRQHEPAAAARTADPRPADPVDRFRRDPLTAPIPVQGLASPPARVQRGEQPESGRHHRTREAGRSW</sequence>
<feature type="region of interest" description="Disordered" evidence="1">
    <location>
        <begin position="49"/>
        <end position="117"/>
    </location>
</feature>
<feature type="compositionally biased region" description="Basic and acidic residues" evidence="1">
    <location>
        <begin position="64"/>
        <end position="79"/>
    </location>
</feature>
<evidence type="ECO:0000313" key="3">
    <source>
        <dbReference type="Proteomes" id="UP001500804"/>
    </source>
</evidence>
<reference evidence="3" key="1">
    <citation type="journal article" date="2019" name="Int. J. Syst. Evol. Microbiol.">
        <title>The Global Catalogue of Microorganisms (GCM) 10K type strain sequencing project: providing services to taxonomists for standard genome sequencing and annotation.</title>
        <authorList>
            <consortium name="The Broad Institute Genomics Platform"/>
            <consortium name="The Broad Institute Genome Sequencing Center for Infectious Disease"/>
            <person name="Wu L."/>
            <person name="Ma J."/>
        </authorList>
    </citation>
    <scope>NUCLEOTIDE SEQUENCE [LARGE SCALE GENOMIC DNA]</scope>
    <source>
        <strain evidence="3">JCM 18302</strain>
    </source>
</reference>
<dbReference type="RefSeq" id="WP_345606288.1">
    <property type="nucleotide sequence ID" value="NZ_BAABJO010000012.1"/>
</dbReference>
<feature type="compositionally biased region" description="Basic and acidic residues" evidence="1">
    <location>
        <begin position="97"/>
        <end position="117"/>
    </location>
</feature>
<protein>
    <submittedName>
        <fullName evidence="2">Uncharacterized protein</fullName>
    </submittedName>
</protein>
<dbReference type="Proteomes" id="UP001500804">
    <property type="component" value="Unassembled WGS sequence"/>
</dbReference>
<comment type="caution">
    <text evidence="2">The sequence shown here is derived from an EMBL/GenBank/DDBJ whole genome shotgun (WGS) entry which is preliminary data.</text>
</comment>
<keyword evidence="3" id="KW-1185">Reference proteome</keyword>
<dbReference type="EMBL" id="BAABJO010000012">
    <property type="protein sequence ID" value="GAA5123829.1"/>
    <property type="molecule type" value="Genomic_DNA"/>
</dbReference>